<evidence type="ECO:0000259" key="9">
    <source>
        <dbReference type="Pfam" id="PF10502"/>
    </source>
</evidence>
<feature type="domain" description="Peptidase S26" evidence="9">
    <location>
        <begin position="127"/>
        <end position="216"/>
    </location>
</feature>
<evidence type="ECO:0000256" key="5">
    <source>
        <dbReference type="ARBA" id="ARBA00023136"/>
    </source>
</evidence>
<evidence type="ECO:0000313" key="11">
    <source>
        <dbReference type="Proteomes" id="UP001157974"/>
    </source>
</evidence>
<dbReference type="InterPro" id="IPR052064">
    <property type="entry name" value="Mito_IMP1_subunit"/>
</dbReference>
<dbReference type="PANTHER" id="PTHR12383:SF16">
    <property type="entry name" value="MITOCHONDRIAL INNER MEMBRANE PROTEASE SUBUNIT 1"/>
    <property type="match status" value="1"/>
</dbReference>
<comment type="subcellular location">
    <subcellularLocation>
        <location evidence="1">Mitochondrion inner membrane</location>
    </subcellularLocation>
</comment>
<dbReference type="Pfam" id="PF10502">
    <property type="entry name" value="Peptidase_S26"/>
    <property type="match status" value="2"/>
</dbReference>
<proteinExistence type="inferred from homology"/>
<evidence type="ECO:0000256" key="3">
    <source>
        <dbReference type="ARBA" id="ARBA00022801"/>
    </source>
</evidence>
<protein>
    <recommendedName>
        <fullName evidence="9">Peptidase S26 domain-containing protein</fullName>
    </recommendedName>
</protein>
<sequence>MQGGCKSLLLRSRGCLERPDVYTQVRFRHKKQRHVLPGRAPIVSKTRMMEIAYHQSKAAVRKTKPKWYDYFPGREPLPKYYISRPKPDWRRFSIDKILQFSKVIPEVSFRNKLLYWIENGAWVFFRFGLIVAGGWLFRVLFFFPTTLGGPSMLPTFNSGSTGDIVLIGTFGARRRGYEIGDVVVAKPPDPKKQNPGKRVLKRIRAMEGDTIILDDKTEFMMPKDHFWLQGDNPHRSLDSRMYGPVSIENIIGKVIFRVYPNPGRIPNDLEAEATEEEDAAFDEAQSMRAATIHHVAIGISLFLISLPILYGLVWKQVQAARKGYRELLATGHRGRRR</sequence>
<keyword evidence="4" id="KW-0496">Mitochondrion</keyword>
<dbReference type="PANTHER" id="PTHR12383">
    <property type="entry name" value="PROTEASE FAMILY S26 MITOCHONDRIAL INNER MEMBRANE PROTEASE-RELATED"/>
    <property type="match status" value="1"/>
</dbReference>
<dbReference type="Proteomes" id="UP001157974">
    <property type="component" value="Unassembled WGS sequence"/>
</dbReference>
<dbReference type="AlphaFoldDB" id="A0AAV8V116"/>
<feature type="transmembrane region" description="Helical" evidence="8">
    <location>
        <begin position="120"/>
        <end position="143"/>
    </location>
</feature>
<keyword evidence="5 8" id="KW-0472">Membrane</keyword>
<dbReference type="EMBL" id="JAMWBK010000001">
    <property type="protein sequence ID" value="KAJ8908540.1"/>
    <property type="molecule type" value="Genomic_DNA"/>
</dbReference>
<dbReference type="PRINTS" id="PR00727">
    <property type="entry name" value="LEADERPTASE"/>
</dbReference>
<feature type="domain" description="Peptidase S26" evidence="9">
    <location>
        <begin position="220"/>
        <end position="259"/>
    </location>
</feature>
<dbReference type="GO" id="GO:0006465">
    <property type="term" value="P:signal peptide processing"/>
    <property type="evidence" value="ECO:0007669"/>
    <property type="project" value="InterPro"/>
</dbReference>
<dbReference type="Gene3D" id="2.10.109.10">
    <property type="entry name" value="Umud Fragment, subunit A"/>
    <property type="match status" value="1"/>
</dbReference>
<gene>
    <name evidence="10" type="ORF">NDN08_005246</name>
</gene>
<comment type="caution">
    <text evidence="10">The sequence shown here is derived from an EMBL/GenBank/DDBJ whole genome shotgun (WGS) entry which is preliminary data.</text>
</comment>
<keyword evidence="8" id="KW-0812">Transmembrane</keyword>
<evidence type="ECO:0000256" key="7">
    <source>
        <dbReference type="PIRSR" id="PIRSR600223-1"/>
    </source>
</evidence>
<reference evidence="10 11" key="1">
    <citation type="journal article" date="2023" name="Nat. Commun.">
        <title>Origin of minicircular mitochondrial genomes in red algae.</title>
        <authorList>
            <person name="Lee Y."/>
            <person name="Cho C.H."/>
            <person name="Lee Y.M."/>
            <person name="Park S.I."/>
            <person name="Yang J.H."/>
            <person name="West J.A."/>
            <person name="Bhattacharya D."/>
            <person name="Yoon H.S."/>
        </authorList>
    </citation>
    <scope>NUCLEOTIDE SEQUENCE [LARGE SCALE GENOMIC DNA]</scope>
    <source>
        <strain evidence="10 11">CCMP1338</strain>
        <tissue evidence="10">Whole cell</tissue>
    </source>
</reference>
<feature type="active site" evidence="7">
    <location>
        <position position="151"/>
    </location>
</feature>
<dbReference type="GO" id="GO:0004252">
    <property type="term" value="F:serine-type endopeptidase activity"/>
    <property type="evidence" value="ECO:0007669"/>
    <property type="project" value="InterPro"/>
</dbReference>
<comment type="similarity">
    <text evidence="6">Belongs to the peptidase S26 family. IMP1 subfamily.</text>
</comment>
<evidence type="ECO:0000256" key="1">
    <source>
        <dbReference type="ARBA" id="ARBA00004273"/>
    </source>
</evidence>
<keyword evidence="8" id="KW-1133">Transmembrane helix</keyword>
<evidence type="ECO:0000256" key="8">
    <source>
        <dbReference type="SAM" id="Phobius"/>
    </source>
</evidence>
<dbReference type="InterPro" id="IPR019533">
    <property type="entry name" value="Peptidase_S26"/>
</dbReference>
<dbReference type="GO" id="GO:0006627">
    <property type="term" value="P:protein processing involved in protein targeting to mitochondrion"/>
    <property type="evidence" value="ECO:0007669"/>
    <property type="project" value="TreeGrafter"/>
</dbReference>
<accession>A0AAV8V116</accession>
<dbReference type="CDD" id="cd06530">
    <property type="entry name" value="S26_SPase_I"/>
    <property type="match status" value="1"/>
</dbReference>
<dbReference type="InterPro" id="IPR000223">
    <property type="entry name" value="Pept_S26A_signal_pept_1"/>
</dbReference>
<dbReference type="InterPro" id="IPR036286">
    <property type="entry name" value="LexA/Signal_pep-like_sf"/>
</dbReference>
<evidence type="ECO:0000313" key="10">
    <source>
        <dbReference type="EMBL" id="KAJ8908540.1"/>
    </source>
</evidence>
<evidence type="ECO:0000256" key="4">
    <source>
        <dbReference type="ARBA" id="ARBA00023128"/>
    </source>
</evidence>
<keyword evidence="11" id="KW-1185">Reference proteome</keyword>
<evidence type="ECO:0000256" key="2">
    <source>
        <dbReference type="ARBA" id="ARBA00022792"/>
    </source>
</evidence>
<keyword evidence="3" id="KW-0378">Hydrolase</keyword>
<feature type="transmembrane region" description="Helical" evidence="8">
    <location>
        <begin position="292"/>
        <end position="313"/>
    </location>
</feature>
<keyword evidence="2" id="KW-0999">Mitochondrion inner membrane</keyword>
<name>A0AAV8V116_9RHOD</name>
<organism evidence="10 11">
    <name type="scientific">Rhodosorus marinus</name>
    <dbReference type="NCBI Taxonomy" id="101924"/>
    <lineage>
        <taxon>Eukaryota</taxon>
        <taxon>Rhodophyta</taxon>
        <taxon>Stylonematophyceae</taxon>
        <taxon>Stylonematales</taxon>
        <taxon>Stylonemataceae</taxon>
        <taxon>Rhodosorus</taxon>
    </lineage>
</organism>
<feature type="active site" evidence="7">
    <location>
        <position position="201"/>
    </location>
</feature>
<evidence type="ECO:0000256" key="6">
    <source>
        <dbReference type="ARBA" id="ARBA00038445"/>
    </source>
</evidence>
<dbReference type="SUPFAM" id="SSF51306">
    <property type="entry name" value="LexA/Signal peptidase"/>
    <property type="match status" value="1"/>
</dbReference>
<dbReference type="GO" id="GO:0042720">
    <property type="term" value="C:mitochondrial inner membrane peptidase complex"/>
    <property type="evidence" value="ECO:0007669"/>
    <property type="project" value="TreeGrafter"/>
</dbReference>